<proteinExistence type="inferred from homology"/>
<reference evidence="13 14" key="1">
    <citation type="submission" date="2018-11" db="EMBL/GenBank/DDBJ databases">
        <authorList>
            <person name="Li F."/>
        </authorList>
    </citation>
    <scope>NUCLEOTIDE SEQUENCE [LARGE SCALE GENOMIC DNA]</scope>
    <source>
        <strain evidence="13 14">Gsoil 818</strain>
    </source>
</reference>
<evidence type="ECO:0000256" key="10">
    <source>
        <dbReference type="ARBA" id="ARBA00023004"/>
    </source>
</evidence>
<keyword evidence="6 12" id="KW-0812">Transmembrane</keyword>
<dbReference type="Pfam" id="PF01654">
    <property type="entry name" value="Cyt_bd_oxida_I"/>
    <property type="match status" value="1"/>
</dbReference>
<keyword evidence="8 12" id="KW-0249">Electron transport</keyword>
<name>A0A3N0GTV4_9ACTN</name>
<dbReference type="GO" id="GO:0005886">
    <property type="term" value="C:plasma membrane"/>
    <property type="evidence" value="ECO:0007669"/>
    <property type="project" value="UniProtKB-SubCell"/>
</dbReference>
<evidence type="ECO:0000313" key="14">
    <source>
        <dbReference type="Proteomes" id="UP000279994"/>
    </source>
</evidence>
<keyword evidence="9 12" id="KW-1133">Transmembrane helix</keyword>
<feature type="transmembrane region" description="Helical" evidence="12">
    <location>
        <begin position="226"/>
        <end position="245"/>
    </location>
</feature>
<gene>
    <name evidence="13" type="ORF">EFL26_06960</name>
</gene>
<feature type="transmembrane region" description="Helical" evidence="12">
    <location>
        <begin position="380"/>
        <end position="401"/>
    </location>
</feature>
<dbReference type="EMBL" id="RJSF01000019">
    <property type="protein sequence ID" value="RNM15904.1"/>
    <property type="molecule type" value="Genomic_DNA"/>
</dbReference>
<evidence type="ECO:0000256" key="11">
    <source>
        <dbReference type="ARBA" id="ARBA00023136"/>
    </source>
</evidence>
<evidence type="ECO:0000256" key="12">
    <source>
        <dbReference type="PIRNR" id="PIRNR006446"/>
    </source>
</evidence>
<feature type="transmembrane region" description="Helical" evidence="12">
    <location>
        <begin position="20"/>
        <end position="41"/>
    </location>
</feature>
<keyword evidence="14" id="KW-1185">Reference proteome</keyword>
<accession>A0A3N0GTV4</accession>
<evidence type="ECO:0000256" key="8">
    <source>
        <dbReference type="ARBA" id="ARBA00022982"/>
    </source>
</evidence>
<comment type="subcellular location">
    <subcellularLocation>
        <location evidence="1">Cell membrane</location>
        <topology evidence="1">Multi-pass membrane protein</topology>
    </subcellularLocation>
</comment>
<dbReference type="PANTHER" id="PTHR30365">
    <property type="entry name" value="CYTOCHROME D UBIQUINOL OXIDASE"/>
    <property type="match status" value="1"/>
</dbReference>
<dbReference type="AlphaFoldDB" id="A0A3N0GTV4"/>
<dbReference type="GO" id="GO:0016682">
    <property type="term" value="F:oxidoreductase activity, acting on diphenols and related substances as donors, oxygen as acceptor"/>
    <property type="evidence" value="ECO:0007669"/>
    <property type="project" value="TreeGrafter"/>
</dbReference>
<keyword evidence="5 12" id="KW-0349">Heme</keyword>
<dbReference type="InterPro" id="IPR002585">
    <property type="entry name" value="Cyt-d_ubiquinol_oxidase_su_1"/>
</dbReference>
<dbReference type="GO" id="GO:0019646">
    <property type="term" value="P:aerobic electron transport chain"/>
    <property type="evidence" value="ECO:0007669"/>
    <property type="project" value="InterPro"/>
</dbReference>
<dbReference type="GO" id="GO:0046872">
    <property type="term" value="F:metal ion binding"/>
    <property type="evidence" value="ECO:0007669"/>
    <property type="project" value="UniProtKB-UniRule"/>
</dbReference>
<dbReference type="RefSeq" id="WP_123222156.1">
    <property type="nucleotide sequence ID" value="NZ_RJSF01000019.1"/>
</dbReference>
<feature type="transmembrane region" description="Helical" evidence="12">
    <location>
        <begin position="91"/>
        <end position="115"/>
    </location>
</feature>
<dbReference type="PANTHER" id="PTHR30365:SF15">
    <property type="entry name" value="CYTOCHROME BD UBIQUINOL OXIDASE SUBUNIT 1"/>
    <property type="match status" value="1"/>
</dbReference>
<sequence>MDVTDIARWQFGITTVYHFLFVPVTIGLSAMVAGFQTAWVRSGREEYLRLTKFFGKLFLINFAIGVVTGIVQEFQFGMNWSDYSRFVGDIFGAPLAIEGLLAFFLESTFLGLWIFGWGKLPPKLHAATIWLVHIGTLFSAYFILAANSWMQHPVGYQYNPKTGRAELHDFWAVMFNKVQLVTFPHVVLSAYMTAGAFVVGVAAYLHLKQRRAVAAPEDDAPLYLRAVRIGAAVTLVAGLGVAISGDVQGKIMTEVQPMKMAAAEGLYETESGASFSLLTIGTPDGTQEKFAIKVPKLLSFLATGSPNSEVKGINQLREEYQAKYGQDPGNKYYSPGDYTPIIPVTYWSFRFMIGLGVFAAAGAALILLVTRNGGRPTGAWWPRLAILLPIAMILGNAWGWMFTEMGRQPWVVFGLMTTAQGVSPGVSVFDAWVSVIVLTSLYAVLAVVEFGLMWRYIKLGAPAYEAPPDHTSDEDRPLAFAY</sequence>
<evidence type="ECO:0000256" key="1">
    <source>
        <dbReference type="ARBA" id="ARBA00004651"/>
    </source>
</evidence>
<keyword evidence="4 12" id="KW-1003">Cell membrane</keyword>
<evidence type="ECO:0000256" key="3">
    <source>
        <dbReference type="ARBA" id="ARBA00022448"/>
    </source>
</evidence>
<keyword evidence="11 12" id="KW-0472">Membrane</keyword>
<organism evidence="13 14">
    <name type="scientific">Nocardioides pocheonensis</name>
    <dbReference type="NCBI Taxonomy" id="661485"/>
    <lineage>
        <taxon>Bacteria</taxon>
        <taxon>Bacillati</taxon>
        <taxon>Actinomycetota</taxon>
        <taxon>Actinomycetes</taxon>
        <taxon>Propionibacteriales</taxon>
        <taxon>Nocardioidaceae</taxon>
        <taxon>Nocardioides</taxon>
    </lineage>
</organism>
<keyword evidence="10 12" id="KW-0408">Iron</keyword>
<comment type="similarity">
    <text evidence="2 12">Belongs to the cytochrome ubiquinol oxidase subunit 1 family.</text>
</comment>
<dbReference type="GO" id="GO:0070069">
    <property type="term" value="C:cytochrome complex"/>
    <property type="evidence" value="ECO:0007669"/>
    <property type="project" value="UniProtKB-UniRule"/>
</dbReference>
<evidence type="ECO:0000256" key="2">
    <source>
        <dbReference type="ARBA" id="ARBA00009819"/>
    </source>
</evidence>
<feature type="transmembrane region" description="Helical" evidence="12">
    <location>
        <begin position="431"/>
        <end position="452"/>
    </location>
</feature>
<protein>
    <submittedName>
        <fullName evidence="13">Cytochrome ubiquinol oxidase subunit I</fullName>
    </submittedName>
</protein>
<feature type="transmembrane region" description="Helical" evidence="12">
    <location>
        <begin position="127"/>
        <end position="150"/>
    </location>
</feature>
<evidence type="ECO:0000256" key="5">
    <source>
        <dbReference type="ARBA" id="ARBA00022617"/>
    </source>
</evidence>
<evidence type="ECO:0000256" key="9">
    <source>
        <dbReference type="ARBA" id="ARBA00022989"/>
    </source>
</evidence>
<dbReference type="GO" id="GO:0020037">
    <property type="term" value="F:heme binding"/>
    <property type="evidence" value="ECO:0007669"/>
    <property type="project" value="TreeGrafter"/>
</dbReference>
<evidence type="ECO:0000256" key="7">
    <source>
        <dbReference type="ARBA" id="ARBA00022723"/>
    </source>
</evidence>
<feature type="transmembrane region" description="Helical" evidence="12">
    <location>
        <begin position="347"/>
        <end position="368"/>
    </location>
</feature>
<dbReference type="OrthoDB" id="9807042at2"/>
<dbReference type="PIRSF" id="PIRSF006446">
    <property type="entry name" value="Cyt_quinol_oxidase_1"/>
    <property type="match status" value="1"/>
</dbReference>
<dbReference type="Proteomes" id="UP000279994">
    <property type="component" value="Unassembled WGS sequence"/>
</dbReference>
<feature type="transmembrane region" description="Helical" evidence="12">
    <location>
        <begin position="183"/>
        <end position="205"/>
    </location>
</feature>
<comment type="caution">
    <text evidence="13">The sequence shown here is derived from an EMBL/GenBank/DDBJ whole genome shotgun (WGS) entry which is preliminary data.</text>
</comment>
<evidence type="ECO:0000256" key="6">
    <source>
        <dbReference type="ARBA" id="ARBA00022692"/>
    </source>
</evidence>
<keyword evidence="7 12" id="KW-0479">Metal-binding</keyword>
<feature type="transmembrane region" description="Helical" evidence="12">
    <location>
        <begin position="53"/>
        <end position="71"/>
    </location>
</feature>
<evidence type="ECO:0000313" key="13">
    <source>
        <dbReference type="EMBL" id="RNM15904.1"/>
    </source>
</evidence>
<evidence type="ECO:0000256" key="4">
    <source>
        <dbReference type="ARBA" id="ARBA00022475"/>
    </source>
</evidence>
<dbReference type="GO" id="GO:0009055">
    <property type="term" value="F:electron transfer activity"/>
    <property type="evidence" value="ECO:0007669"/>
    <property type="project" value="UniProtKB-UniRule"/>
</dbReference>
<keyword evidence="3 12" id="KW-0813">Transport</keyword>